<accession>A0AAN6LU64</accession>
<keyword evidence="1" id="KW-0175">Coiled coil</keyword>
<name>A0AAN6LU64_9PLEO</name>
<dbReference type="GO" id="GO:0036088">
    <property type="term" value="P:D-serine catabolic process"/>
    <property type="evidence" value="ECO:0007669"/>
    <property type="project" value="TreeGrafter"/>
</dbReference>
<dbReference type="PANTHER" id="PTHR28004">
    <property type="entry name" value="ZGC:162816-RELATED"/>
    <property type="match status" value="1"/>
</dbReference>
<dbReference type="Gene3D" id="2.40.37.20">
    <property type="entry name" value="D-serine dehydratase-like domain"/>
    <property type="match status" value="1"/>
</dbReference>
<feature type="region of interest" description="Disordered" evidence="2">
    <location>
        <begin position="93"/>
        <end position="115"/>
    </location>
</feature>
<comment type="caution">
    <text evidence="3">The sequence shown here is derived from an EMBL/GenBank/DDBJ whole genome shotgun (WGS) entry which is preliminary data.</text>
</comment>
<dbReference type="InterPro" id="IPR042208">
    <property type="entry name" value="D-ser_dehydrat-like_sf"/>
</dbReference>
<protein>
    <recommendedName>
        <fullName evidence="5">Alanine racemase</fullName>
    </recommendedName>
</protein>
<evidence type="ECO:0000256" key="1">
    <source>
        <dbReference type="SAM" id="Coils"/>
    </source>
</evidence>
<dbReference type="Gene3D" id="3.20.20.10">
    <property type="entry name" value="Alanine racemase"/>
    <property type="match status" value="1"/>
</dbReference>
<organism evidence="3 4">
    <name type="scientific">Pseudopithomyces chartarum</name>
    <dbReference type="NCBI Taxonomy" id="1892770"/>
    <lineage>
        <taxon>Eukaryota</taxon>
        <taxon>Fungi</taxon>
        <taxon>Dikarya</taxon>
        <taxon>Ascomycota</taxon>
        <taxon>Pezizomycotina</taxon>
        <taxon>Dothideomycetes</taxon>
        <taxon>Pleosporomycetidae</taxon>
        <taxon>Pleosporales</taxon>
        <taxon>Massarineae</taxon>
        <taxon>Didymosphaeriaceae</taxon>
        <taxon>Pseudopithomyces</taxon>
    </lineage>
</organism>
<dbReference type="EMBL" id="WVTA01000009">
    <property type="protein sequence ID" value="KAK3207527.1"/>
    <property type="molecule type" value="Genomic_DNA"/>
</dbReference>
<dbReference type="InterPro" id="IPR029066">
    <property type="entry name" value="PLP-binding_barrel"/>
</dbReference>
<evidence type="ECO:0000256" key="2">
    <source>
        <dbReference type="SAM" id="MobiDB-lite"/>
    </source>
</evidence>
<gene>
    <name evidence="3" type="ORF">GRF29_103g1277512</name>
</gene>
<evidence type="ECO:0008006" key="5">
    <source>
        <dbReference type="Google" id="ProtNLM"/>
    </source>
</evidence>
<evidence type="ECO:0000313" key="3">
    <source>
        <dbReference type="EMBL" id="KAK3207527.1"/>
    </source>
</evidence>
<evidence type="ECO:0000313" key="4">
    <source>
        <dbReference type="Proteomes" id="UP001280581"/>
    </source>
</evidence>
<dbReference type="AlphaFoldDB" id="A0AAN6LU64"/>
<dbReference type="GO" id="GO:0008721">
    <property type="term" value="F:D-serine ammonia-lyase activity"/>
    <property type="evidence" value="ECO:0007669"/>
    <property type="project" value="TreeGrafter"/>
</dbReference>
<proteinExistence type="predicted"/>
<sequence>MLVANYPLASAAALQLQYVGKKLSEVPTPAVVIDRAVAKKNCDDMLDVCQKLGVAFRAHIKTHKALTFAMDARAIEDASRFWSSQLYRFDPHRSGEPPAVSAGMPKQRTGKQSQSALPRLVNLASRLAPGSVNILVDNIDAFNKMKGHLSDGKIGVFIKIDTGYQRAGIEISSAKYPGLIRKVVGTVGEAFRGFYSHYGHSYAGSSEQDAAHGLISELEGLEQAAAEIEDTYYNLLKNKMILTVGATPTATAAQNMLSGSPRAAEFKTLLNRLKQFYTVELHAGVYPLLDMQQVATHARPSSGRASLTKESVGIKVLLEVSSVYDERDRPEALASAGSLALGREPCKSYPGWGIVTGELGNKGAIVYDERGDKTGWIVGVAIATCGPGAHASVGAQHRHPAMGAHASVRAQHRSHRACSSPADQGTGAHADGRGFLRMERLVREASGSRVVRRRPALGACHPNHVRGQVPTTCAASIAPLVRKHRANVPYGQQIRNSTRLDQASNTRLAVACSTAHKACGALASRGS</sequence>
<keyword evidence="4" id="KW-1185">Reference proteome</keyword>
<dbReference type="PANTHER" id="PTHR28004:SF2">
    <property type="entry name" value="D-SERINE DEHYDRATASE"/>
    <property type="match status" value="1"/>
</dbReference>
<reference evidence="3 4" key="1">
    <citation type="submission" date="2021-02" db="EMBL/GenBank/DDBJ databases">
        <title>Genome assembly of Pseudopithomyces chartarum.</title>
        <authorList>
            <person name="Jauregui R."/>
            <person name="Singh J."/>
            <person name="Voisey C."/>
        </authorList>
    </citation>
    <scope>NUCLEOTIDE SEQUENCE [LARGE SCALE GENOMIC DNA]</scope>
    <source>
        <strain evidence="3 4">AGR01</strain>
    </source>
</reference>
<feature type="coiled-coil region" evidence="1">
    <location>
        <begin position="211"/>
        <end position="238"/>
    </location>
</feature>
<dbReference type="InterPro" id="IPR051466">
    <property type="entry name" value="D-amino_acid_metab_enzyme"/>
</dbReference>
<dbReference type="Proteomes" id="UP001280581">
    <property type="component" value="Unassembled WGS sequence"/>
</dbReference>
<dbReference type="SUPFAM" id="SSF51419">
    <property type="entry name" value="PLP-binding barrel"/>
    <property type="match status" value="1"/>
</dbReference>